<reference evidence="1" key="1">
    <citation type="submission" date="2012-12" db="EMBL/GenBank/DDBJ databases">
        <title>Identification and characterization of a phenylalanine ammonia-lyase gene family in Isatis indigotica Fort.</title>
        <authorList>
            <person name="Liu Q."/>
            <person name="Chen J."/>
            <person name="Zhou X."/>
            <person name="Di P."/>
            <person name="Xiao Y."/>
            <person name="Xuan H."/>
            <person name="Zhang L."/>
            <person name="Chen W."/>
        </authorList>
    </citation>
    <scope>NUCLEOTIDE SEQUENCE</scope>
    <source>
        <tissue evidence="1">Salivary gland</tissue>
    </source>
</reference>
<accession>A0A0K8RA24</accession>
<dbReference type="EMBL" id="GADI01005791">
    <property type="protein sequence ID" value="JAA68017.1"/>
    <property type="molecule type" value="mRNA"/>
</dbReference>
<evidence type="ECO:0000313" key="1">
    <source>
        <dbReference type="EMBL" id="JAA68017.1"/>
    </source>
</evidence>
<organism evidence="1">
    <name type="scientific">Ixodes ricinus</name>
    <name type="common">Common tick</name>
    <name type="synonym">Acarus ricinus</name>
    <dbReference type="NCBI Taxonomy" id="34613"/>
    <lineage>
        <taxon>Eukaryota</taxon>
        <taxon>Metazoa</taxon>
        <taxon>Ecdysozoa</taxon>
        <taxon>Arthropoda</taxon>
        <taxon>Chelicerata</taxon>
        <taxon>Arachnida</taxon>
        <taxon>Acari</taxon>
        <taxon>Parasitiformes</taxon>
        <taxon>Ixodida</taxon>
        <taxon>Ixodoidea</taxon>
        <taxon>Ixodidae</taxon>
        <taxon>Ixodinae</taxon>
        <taxon>Ixodes</taxon>
    </lineage>
</organism>
<proteinExistence type="evidence at transcript level"/>
<dbReference type="AlphaFoldDB" id="A0A0K8RA24"/>
<sequence length="141" mass="15772">MSKNGSSDLSTSPTRIWSLLCIWVPWTRFCSSATRRVSTSQATTFLAFSSSLTVMLPVPGPTSRTTSVGRMADFSIMLLITSGFFRMCWPSSVRKAMFCRCTSSWGRVRCVFTFGHGGHKIFSRTLGEKFLRFNVVCEAQN</sequence>
<name>A0A0K8RA24_IXORI</name>
<protein>
    <submittedName>
        <fullName evidence="1">Hipothetical protein</fullName>
    </submittedName>
</protein>